<protein>
    <recommendedName>
        <fullName evidence="4">Common-antigen outer membrane protein</fullName>
    </recommendedName>
</protein>
<evidence type="ECO:0000256" key="1">
    <source>
        <dbReference type="SAM" id="SignalP"/>
    </source>
</evidence>
<evidence type="ECO:0008006" key="4">
    <source>
        <dbReference type="Google" id="ProtNLM"/>
    </source>
</evidence>
<dbReference type="InterPro" id="IPR032258">
    <property type="entry name" value="DUF5061"/>
</dbReference>
<dbReference type="EMBL" id="JAERPS020000001">
    <property type="protein sequence ID" value="MBZ9610299.1"/>
    <property type="molecule type" value="Genomic_DNA"/>
</dbReference>
<dbReference type="Pfam" id="PF16587">
    <property type="entry name" value="DUF5061"/>
    <property type="match status" value="1"/>
</dbReference>
<accession>A0ABS7X412</accession>
<comment type="caution">
    <text evidence="2">The sequence shown here is derived from an EMBL/GenBank/DDBJ whole genome shotgun (WGS) entry which is preliminary data.</text>
</comment>
<evidence type="ECO:0000313" key="2">
    <source>
        <dbReference type="EMBL" id="MBZ9610299.1"/>
    </source>
</evidence>
<name>A0ABS7X412_9GAMM</name>
<reference evidence="2 3" key="1">
    <citation type="submission" date="2021-08" db="EMBL/GenBank/DDBJ databases">
        <title>Rheinheimera aquimaris sp. nov., isolated from seawater of the East Sea in Korea.</title>
        <authorList>
            <person name="Kim K.H."/>
            <person name="Wenting R."/>
            <person name="Kim K.R."/>
            <person name="Jeon C.O."/>
        </authorList>
    </citation>
    <scope>NUCLEOTIDE SEQUENCE [LARGE SCALE GENOMIC DNA]</scope>
    <source>
        <strain evidence="2 3">MA-13</strain>
    </source>
</reference>
<evidence type="ECO:0000313" key="3">
    <source>
        <dbReference type="Proteomes" id="UP000663814"/>
    </source>
</evidence>
<sequence>MKSALFTAVPLMLLLAGCSQTFAPERTLAPASIISYNAAVKLEQLRPGQTVLLGATPWGDNINVTALERYRSASGFDCLKLQLTNQKALACQTADNLWLAEQAYAQ</sequence>
<keyword evidence="1" id="KW-0732">Signal</keyword>
<dbReference type="PROSITE" id="PS51257">
    <property type="entry name" value="PROKAR_LIPOPROTEIN"/>
    <property type="match status" value="1"/>
</dbReference>
<feature type="chain" id="PRO_5046268894" description="Common-antigen outer membrane protein" evidence="1">
    <location>
        <begin position="24"/>
        <end position="106"/>
    </location>
</feature>
<dbReference type="RefSeq" id="WP_205310161.1">
    <property type="nucleotide sequence ID" value="NZ_JAERPS020000001.1"/>
</dbReference>
<feature type="signal peptide" evidence="1">
    <location>
        <begin position="1"/>
        <end position="23"/>
    </location>
</feature>
<dbReference type="Proteomes" id="UP000663814">
    <property type="component" value="Unassembled WGS sequence"/>
</dbReference>
<gene>
    <name evidence="2" type="ORF">I4W93_001690</name>
</gene>
<keyword evidence="3" id="KW-1185">Reference proteome</keyword>
<proteinExistence type="predicted"/>
<organism evidence="2 3">
    <name type="scientific">Rheinheimera maricola</name>
    <dbReference type="NCBI Taxonomy" id="2793282"/>
    <lineage>
        <taxon>Bacteria</taxon>
        <taxon>Pseudomonadati</taxon>
        <taxon>Pseudomonadota</taxon>
        <taxon>Gammaproteobacteria</taxon>
        <taxon>Chromatiales</taxon>
        <taxon>Chromatiaceae</taxon>
        <taxon>Rheinheimera</taxon>
    </lineage>
</organism>